<evidence type="ECO:0008006" key="3">
    <source>
        <dbReference type="Google" id="ProtNLM"/>
    </source>
</evidence>
<sequence>MHIDGVDRPYYAYGLYQAALQARGLGIKRISAYEFGVAAGHGLVIMEKLADQVATLTGVQIDVYGFDLEKGLPEPADYRDLPYIWQKGFYTMNSNVLRKKLKKSTKLVLGNVSKTIPKFIKKDIAPIGFIAFDVDYYTSTRDAFNIFEASDAKMLPRIFCYFDDIIGTDEEIISEYVGELLAIKEFNKKHNHKKISKINGMFHKRVIKSAWVDMVYVMHNFKHKKYNTYIYPSSYRQNKL</sequence>
<reference evidence="1 2" key="1">
    <citation type="submission" date="2017-09" db="EMBL/GenBank/DDBJ databases">
        <title>Depth-based differentiation of microbial function through sediment-hosted aquifers and enrichment of novel symbionts in the deep terrestrial subsurface.</title>
        <authorList>
            <person name="Probst A.J."/>
            <person name="Ladd B."/>
            <person name="Jarett J.K."/>
            <person name="Geller-Mcgrath D.E."/>
            <person name="Sieber C.M."/>
            <person name="Emerson J.B."/>
            <person name="Anantharaman K."/>
            <person name="Thomas B.C."/>
            <person name="Malmstrom R."/>
            <person name="Stieglmeier M."/>
            <person name="Klingl A."/>
            <person name="Woyke T."/>
            <person name="Ryan C.M."/>
            <person name="Banfield J.F."/>
        </authorList>
    </citation>
    <scope>NUCLEOTIDE SEQUENCE [LARGE SCALE GENOMIC DNA]</scope>
    <source>
        <strain evidence="1">CG10_big_fil_rev_8_21_14_0_10_32_10</strain>
    </source>
</reference>
<name>A0A2H0R916_UNCKA</name>
<proteinExistence type="predicted"/>
<dbReference type="EMBL" id="PCXU01000044">
    <property type="protein sequence ID" value="PIR43019.1"/>
    <property type="molecule type" value="Genomic_DNA"/>
</dbReference>
<dbReference type="InterPro" id="IPR029063">
    <property type="entry name" value="SAM-dependent_MTases_sf"/>
</dbReference>
<dbReference type="Gene3D" id="3.40.50.150">
    <property type="entry name" value="Vaccinia Virus protein VP39"/>
    <property type="match status" value="1"/>
</dbReference>
<accession>A0A2H0R916</accession>
<comment type="caution">
    <text evidence="1">The sequence shown here is derived from an EMBL/GenBank/DDBJ whole genome shotgun (WGS) entry which is preliminary data.</text>
</comment>
<protein>
    <recommendedName>
        <fullName evidence="3">Class I SAM-dependent methyltransferase</fullName>
    </recommendedName>
</protein>
<gene>
    <name evidence="1" type="ORF">COV24_05195</name>
</gene>
<dbReference type="AlphaFoldDB" id="A0A2H0R916"/>
<evidence type="ECO:0000313" key="1">
    <source>
        <dbReference type="EMBL" id="PIR43019.1"/>
    </source>
</evidence>
<organism evidence="1 2">
    <name type="scientific">candidate division WWE3 bacterium CG10_big_fil_rev_8_21_14_0_10_32_10</name>
    <dbReference type="NCBI Taxonomy" id="1975090"/>
    <lineage>
        <taxon>Bacteria</taxon>
        <taxon>Katanobacteria</taxon>
    </lineage>
</organism>
<dbReference type="Proteomes" id="UP000230214">
    <property type="component" value="Unassembled WGS sequence"/>
</dbReference>
<evidence type="ECO:0000313" key="2">
    <source>
        <dbReference type="Proteomes" id="UP000230214"/>
    </source>
</evidence>